<dbReference type="AlphaFoldDB" id="A0A484LIF1"/>
<reference evidence="1 2" key="1">
    <citation type="submission" date="2018-04" db="EMBL/GenBank/DDBJ databases">
        <authorList>
            <person name="Vogel A."/>
        </authorList>
    </citation>
    <scope>NUCLEOTIDE SEQUENCE [LARGE SCALE GENOMIC DNA]</scope>
</reference>
<keyword evidence="2" id="KW-1185">Reference proteome</keyword>
<organism evidence="1 2">
    <name type="scientific">Cuscuta campestris</name>
    <dbReference type="NCBI Taxonomy" id="132261"/>
    <lineage>
        <taxon>Eukaryota</taxon>
        <taxon>Viridiplantae</taxon>
        <taxon>Streptophyta</taxon>
        <taxon>Embryophyta</taxon>
        <taxon>Tracheophyta</taxon>
        <taxon>Spermatophyta</taxon>
        <taxon>Magnoliopsida</taxon>
        <taxon>eudicotyledons</taxon>
        <taxon>Gunneridae</taxon>
        <taxon>Pentapetalae</taxon>
        <taxon>asterids</taxon>
        <taxon>lamiids</taxon>
        <taxon>Solanales</taxon>
        <taxon>Convolvulaceae</taxon>
        <taxon>Cuscuteae</taxon>
        <taxon>Cuscuta</taxon>
        <taxon>Cuscuta subgen. Grammica</taxon>
        <taxon>Cuscuta sect. Cleistogrammica</taxon>
    </lineage>
</organism>
<sequence length="105" mass="12779">MYDPEREIADPRSRDILTLQATHRSREVWHNPDFIDNKVSPVCYEASLPTIFHDDRVYEMLHRYEDPLNAWKKEKYKSNGFDIKYIEQRDRFDTTLTLWRNVSMI</sequence>
<evidence type="ECO:0000313" key="2">
    <source>
        <dbReference type="Proteomes" id="UP000595140"/>
    </source>
</evidence>
<accession>A0A484LIF1</accession>
<evidence type="ECO:0000313" key="1">
    <source>
        <dbReference type="EMBL" id="VFQ76087.1"/>
    </source>
</evidence>
<gene>
    <name evidence="1" type="ORF">CCAM_LOCUS17863</name>
</gene>
<proteinExistence type="predicted"/>
<name>A0A484LIF1_9ASTE</name>
<dbReference type="EMBL" id="OOIL02001477">
    <property type="protein sequence ID" value="VFQ76087.1"/>
    <property type="molecule type" value="Genomic_DNA"/>
</dbReference>
<protein>
    <submittedName>
        <fullName evidence="1">Uncharacterized protein</fullName>
    </submittedName>
</protein>
<dbReference type="Proteomes" id="UP000595140">
    <property type="component" value="Unassembled WGS sequence"/>
</dbReference>